<gene>
    <name evidence="2" type="ORF">DU87_10620</name>
</gene>
<accession>A0A0F8QXY5</accession>
<sequence>MRVIFMLKNEVSQRKKVILFLLLILLNVTLRIYAVPHETGNDSYQIHALANSISESGTARWWLNPLSVFGLYSYSYASAVPFLLSGISQLSNVDMEKMILLYCMILGLFSIFAAYLMAGAFYNDFVFKYLFAFFFSISQGILQFTTFDASTRGMFMVAFPLMFYLLLKEDKSWRRLILIVIFLVFLRSVHNFSYFAIPLIFTVILIYMGSRIKLATKKEMKISFNSEKLALLKKVNFTHIYICLLLGAILIPYFTKLFVVGSRYQHLIVMSITTARYVGPSIFLLLGGLVYITNKKKKNSHDWFILISTLFFIPISYSHIYGKFIIIPVVIFFIAIAFKNCLFAISSKRLNTFFIIFVIISSSLFSSYYNNYRTGDSQNYWYMDEKTYQAGIWTSSYIPENSHVFTTIGSVWRMLAISNGHIEFPSLPSLELVYGFVDKPEALNNTVSLPYTNLDYYFEGPYIQQSGTSKLGEYEWMMNFDIKDRRVQNFIEKYNMKYIVYDIASKRGKIMSTVEENNDLIYDGDRIKIWLV</sequence>
<evidence type="ECO:0000313" key="3">
    <source>
        <dbReference type="Proteomes" id="UP000033933"/>
    </source>
</evidence>
<dbReference type="EMBL" id="JJQQ01000001">
    <property type="protein sequence ID" value="KKH70340.1"/>
    <property type="molecule type" value="Genomic_DNA"/>
</dbReference>
<keyword evidence="1" id="KW-0472">Membrane</keyword>
<organism evidence="2 3">
    <name type="scientific">Methanosarcina mazei</name>
    <name type="common">Methanosarcina frisia</name>
    <dbReference type="NCBI Taxonomy" id="2209"/>
    <lineage>
        <taxon>Archaea</taxon>
        <taxon>Methanobacteriati</taxon>
        <taxon>Methanobacteriota</taxon>
        <taxon>Stenosarchaea group</taxon>
        <taxon>Methanomicrobia</taxon>
        <taxon>Methanosarcinales</taxon>
        <taxon>Methanosarcinaceae</taxon>
        <taxon>Methanosarcina</taxon>
    </lineage>
</organism>
<feature type="transmembrane region" description="Helical" evidence="1">
    <location>
        <begin position="326"/>
        <end position="345"/>
    </location>
</feature>
<keyword evidence="1" id="KW-1133">Transmembrane helix</keyword>
<feature type="transmembrane region" description="Helical" evidence="1">
    <location>
        <begin position="267"/>
        <end position="291"/>
    </location>
</feature>
<protein>
    <recommendedName>
        <fullName evidence="4">Glycosyltransferase RgtA/B/C/D-like domain-containing protein</fullName>
    </recommendedName>
</protein>
<feature type="transmembrane region" description="Helical" evidence="1">
    <location>
        <begin position="66"/>
        <end position="87"/>
    </location>
</feature>
<evidence type="ECO:0000256" key="1">
    <source>
        <dbReference type="SAM" id="Phobius"/>
    </source>
</evidence>
<dbReference type="Proteomes" id="UP000033933">
    <property type="component" value="Unassembled WGS sequence"/>
</dbReference>
<dbReference type="PATRIC" id="fig|2209.87.peg.2375"/>
<dbReference type="AlphaFoldDB" id="A0A0F8QXY5"/>
<feature type="transmembrane region" description="Helical" evidence="1">
    <location>
        <begin position="195"/>
        <end position="214"/>
    </location>
</feature>
<keyword evidence="1" id="KW-0812">Transmembrane</keyword>
<feature type="transmembrane region" description="Helical" evidence="1">
    <location>
        <begin position="173"/>
        <end position="189"/>
    </location>
</feature>
<feature type="transmembrane region" description="Helical" evidence="1">
    <location>
        <begin position="303"/>
        <end position="320"/>
    </location>
</feature>
<feature type="transmembrane region" description="Helical" evidence="1">
    <location>
        <begin position="99"/>
        <end position="121"/>
    </location>
</feature>
<proteinExistence type="predicted"/>
<evidence type="ECO:0000313" key="2">
    <source>
        <dbReference type="EMBL" id="KKH70340.1"/>
    </source>
</evidence>
<comment type="caution">
    <text evidence="2">The sequence shown here is derived from an EMBL/GenBank/DDBJ whole genome shotgun (WGS) entry which is preliminary data.</text>
</comment>
<reference evidence="2 3" key="1">
    <citation type="journal article" date="2015" name="ISME J.">
        <title>Genomic and phenotypic differentiation among Methanosarcina mazei populations from Columbia River sediment.</title>
        <authorList>
            <person name="Youngblut N.D."/>
            <person name="Wirth J.S."/>
            <person name="Henriksen J.R."/>
            <person name="Smith M."/>
            <person name="Simon H."/>
            <person name="Metcalf W.W."/>
            <person name="Whitaker R.J."/>
        </authorList>
    </citation>
    <scope>NUCLEOTIDE SEQUENCE [LARGE SCALE GENOMIC DNA]</scope>
    <source>
        <strain evidence="2 3">1.H.M.0.1</strain>
    </source>
</reference>
<evidence type="ECO:0008006" key="4">
    <source>
        <dbReference type="Google" id="ProtNLM"/>
    </source>
</evidence>
<feature type="transmembrane region" description="Helical" evidence="1">
    <location>
        <begin position="235"/>
        <end position="255"/>
    </location>
</feature>
<feature type="transmembrane region" description="Helical" evidence="1">
    <location>
        <begin position="141"/>
        <end position="166"/>
    </location>
</feature>
<feature type="transmembrane region" description="Helical" evidence="1">
    <location>
        <begin position="352"/>
        <end position="369"/>
    </location>
</feature>
<name>A0A0F8QXY5_METMZ</name>